<dbReference type="PANTHER" id="PTHR30346">
    <property type="entry name" value="TRANSCRIPTIONAL DUAL REGULATOR HCAR-RELATED"/>
    <property type="match status" value="1"/>
</dbReference>
<keyword evidence="3 6" id="KW-0238">DNA-binding</keyword>
<dbReference type="EMBL" id="QPJK01000007">
    <property type="protein sequence ID" value="RCW68566.1"/>
    <property type="molecule type" value="Genomic_DNA"/>
</dbReference>
<dbReference type="Pfam" id="PF00126">
    <property type="entry name" value="HTH_1"/>
    <property type="match status" value="1"/>
</dbReference>
<dbReference type="SUPFAM" id="SSF53850">
    <property type="entry name" value="Periplasmic binding protein-like II"/>
    <property type="match status" value="1"/>
</dbReference>
<evidence type="ECO:0000313" key="7">
    <source>
        <dbReference type="Proteomes" id="UP000252884"/>
    </source>
</evidence>
<dbReference type="Proteomes" id="UP000252884">
    <property type="component" value="Unassembled WGS sequence"/>
</dbReference>
<dbReference type="InterPro" id="IPR036388">
    <property type="entry name" value="WH-like_DNA-bd_sf"/>
</dbReference>
<reference evidence="6 7" key="1">
    <citation type="submission" date="2018-07" db="EMBL/GenBank/DDBJ databases">
        <title>Genomic Encyclopedia of Type Strains, Phase IV (KMG-IV): sequencing the most valuable type-strain genomes for metagenomic binning, comparative biology and taxonomic classification.</title>
        <authorList>
            <person name="Goeker M."/>
        </authorList>
    </citation>
    <scope>NUCLEOTIDE SEQUENCE [LARGE SCALE GENOMIC DNA]</scope>
    <source>
        <strain evidence="6 7">DSM 21634</strain>
    </source>
</reference>
<keyword evidence="4" id="KW-0804">Transcription</keyword>
<dbReference type="Pfam" id="PF03466">
    <property type="entry name" value="LysR_substrate"/>
    <property type="match status" value="1"/>
</dbReference>
<sequence length="306" mass="33294">MSYSPQDVSYYLAVAKEGHLGRAATACGISQPALSKALKRIESTAGVRLIERGSHGAKLTPAGETFLDYARAFDSHHEAMLRASRIMRAEAAGRLRIGMTNPGSESVAVRALTNLLKARPALRVTLDVGKSDALNAAVLDGQLDLAVVPSYPDHPFTSAQESFGSDTIRIAGRFDHPLAHGRHVEPTELAPFGWVVGDRASVSRDLLDEIFRKWSVPPPDAVMQIQFMSDTAMSVVASTDLLCLAPTWLIEEWGGRVRTIDVRDFALQRTLMLLSRPGSHWTPLMHAYREEVRRLSASSAAARGVG</sequence>
<dbReference type="GO" id="GO:0032993">
    <property type="term" value="C:protein-DNA complex"/>
    <property type="evidence" value="ECO:0007669"/>
    <property type="project" value="TreeGrafter"/>
</dbReference>
<gene>
    <name evidence="6" type="ORF">DES41_10787</name>
</gene>
<evidence type="ECO:0000256" key="4">
    <source>
        <dbReference type="ARBA" id="ARBA00023163"/>
    </source>
</evidence>
<organism evidence="6 7">
    <name type="scientific">Pseudorhodoferax soli</name>
    <dbReference type="NCBI Taxonomy" id="545864"/>
    <lineage>
        <taxon>Bacteria</taxon>
        <taxon>Pseudomonadati</taxon>
        <taxon>Pseudomonadota</taxon>
        <taxon>Betaproteobacteria</taxon>
        <taxon>Burkholderiales</taxon>
        <taxon>Comamonadaceae</taxon>
    </lineage>
</organism>
<evidence type="ECO:0000256" key="2">
    <source>
        <dbReference type="ARBA" id="ARBA00023015"/>
    </source>
</evidence>
<evidence type="ECO:0000259" key="5">
    <source>
        <dbReference type="PROSITE" id="PS50931"/>
    </source>
</evidence>
<keyword evidence="2" id="KW-0805">Transcription regulation</keyword>
<evidence type="ECO:0000256" key="3">
    <source>
        <dbReference type="ARBA" id="ARBA00023125"/>
    </source>
</evidence>
<dbReference type="PRINTS" id="PR00039">
    <property type="entry name" value="HTHLYSR"/>
</dbReference>
<dbReference type="SUPFAM" id="SSF46785">
    <property type="entry name" value="Winged helix' DNA-binding domain"/>
    <property type="match status" value="1"/>
</dbReference>
<dbReference type="AlphaFoldDB" id="A0A368XN15"/>
<evidence type="ECO:0000256" key="1">
    <source>
        <dbReference type="ARBA" id="ARBA00009437"/>
    </source>
</evidence>
<dbReference type="PANTHER" id="PTHR30346:SF9">
    <property type="entry name" value="LYSR FAMILY TRANSCRIPTIONAL REGULATOR"/>
    <property type="match status" value="1"/>
</dbReference>
<protein>
    <submittedName>
        <fullName evidence="6">DNA-binding transcriptional LysR family regulator</fullName>
    </submittedName>
</protein>
<dbReference type="InterPro" id="IPR005119">
    <property type="entry name" value="LysR_subst-bd"/>
</dbReference>
<keyword evidence="7" id="KW-1185">Reference proteome</keyword>
<dbReference type="GO" id="GO:0003700">
    <property type="term" value="F:DNA-binding transcription factor activity"/>
    <property type="evidence" value="ECO:0007669"/>
    <property type="project" value="InterPro"/>
</dbReference>
<dbReference type="PROSITE" id="PS50931">
    <property type="entry name" value="HTH_LYSR"/>
    <property type="match status" value="1"/>
</dbReference>
<evidence type="ECO:0000313" key="6">
    <source>
        <dbReference type="EMBL" id="RCW68566.1"/>
    </source>
</evidence>
<accession>A0A368XN15</accession>
<dbReference type="InterPro" id="IPR000847">
    <property type="entry name" value="LysR_HTH_N"/>
</dbReference>
<dbReference type="CDD" id="cd05466">
    <property type="entry name" value="PBP2_LTTR_substrate"/>
    <property type="match status" value="1"/>
</dbReference>
<comment type="caution">
    <text evidence="6">The sequence shown here is derived from an EMBL/GenBank/DDBJ whole genome shotgun (WGS) entry which is preliminary data.</text>
</comment>
<dbReference type="GO" id="GO:0003677">
    <property type="term" value="F:DNA binding"/>
    <property type="evidence" value="ECO:0007669"/>
    <property type="project" value="UniProtKB-KW"/>
</dbReference>
<dbReference type="Gene3D" id="3.40.190.290">
    <property type="match status" value="1"/>
</dbReference>
<dbReference type="RefSeq" id="WP_170168271.1">
    <property type="nucleotide sequence ID" value="NZ_QPJK01000007.1"/>
</dbReference>
<feature type="domain" description="HTH lysR-type" evidence="5">
    <location>
        <begin position="1"/>
        <end position="60"/>
    </location>
</feature>
<dbReference type="InterPro" id="IPR036390">
    <property type="entry name" value="WH_DNA-bd_sf"/>
</dbReference>
<dbReference type="Gene3D" id="1.10.10.10">
    <property type="entry name" value="Winged helix-like DNA-binding domain superfamily/Winged helix DNA-binding domain"/>
    <property type="match status" value="1"/>
</dbReference>
<proteinExistence type="inferred from homology"/>
<comment type="similarity">
    <text evidence="1">Belongs to the LysR transcriptional regulatory family.</text>
</comment>
<name>A0A368XN15_9BURK</name>